<reference evidence="7 8" key="1">
    <citation type="submission" date="2017-03" db="EMBL/GenBank/DDBJ databases">
        <authorList>
            <person name="Afonso C.L."/>
            <person name="Miller P.J."/>
            <person name="Scott M.A."/>
            <person name="Spackman E."/>
            <person name="Goraichik I."/>
            <person name="Dimitrov K.M."/>
            <person name="Suarez D.L."/>
            <person name="Swayne D.E."/>
        </authorList>
    </citation>
    <scope>NUCLEOTIDE SEQUENCE [LARGE SCALE GENOMIC DNA]</scope>
    <source>
        <strain evidence="7 8">CECT 7639</strain>
    </source>
</reference>
<evidence type="ECO:0000259" key="6">
    <source>
        <dbReference type="PROSITE" id="PS51007"/>
    </source>
</evidence>
<evidence type="ECO:0000256" key="5">
    <source>
        <dbReference type="SAM" id="SignalP"/>
    </source>
</evidence>
<evidence type="ECO:0000256" key="2">
    <source>
        <dbReference type="ARBA" id="ARBA00022723"/>
    </source>
</evidence>
<evidence type="ECO:0000313" key="8">
    <source>
        <dbReference type="Proteomes" id="UP000193077"/>
    </source>
</evidence>
<dbReference type="SUPFAM" id="SSF46626">
    <property type="entry name" value="Cytochrome c"/>
    <property type="match status" value="1"/>
</dbReference>
<dbReference type="GO" id="GO:0020037">
    <property type="term" value="F:heme binding"/>
    <property type="evidence" value="ECO:0007669"/>
    <property type="project" value="InterPro"/>
</dbReference>
<dbReference type="AlphaFoldDB" id="A0A1Y5S401"/>
<dbReference type="Proteomes" id="UP000193077">
    <property type="component" value="Unassembled WGS sequence"/>
</dbReference>
<gene>
    <name evidence="7" type="ORF">TRL7639_01395</name>
</gene>
<dbReference type="PROSITE" id="PS51257">
    <property type="entry name" value="PROKAR_LIPOPROTEIN"/>
    <property type="match status" value="1"/>
</dbReference>
<dbReference type="Gene3D" id="1.10.760.10">
    <property type="entry name" value="Cytochrome c-like domain"/>
    <property type="match status" value="1"/>
</dbReference>
<keyword evidence="8" id="KW-1185">Reference proteome</keyword>
<evidence type="ECO:0000256" key="4">
    <source>
        <dbReference type="PROSITE-ProRule" id="PRU00433"/>
    </source>
</evidence>
<dbReference type="InterPro" id="IPR036909">
    <property type="entry name" value="Cyt_c-like_dom_sf"/>
</dbReference>
<feature type="chain" id="PRO_5012102267" evidence="5">
    <location>
        <begin position="25"/>
        <end position="136"/>
    </location>
</feature>
<feature type="signal peptide" evidence="5">
    <location>
        <begin position="1"/>
        <end position="24"/>
    </location>
</feature>
<dbReference type="EMBL" id="FWFO01000001">
    <property type="protein sequence ID" value="SLN32178.1"/>
    <property type="molecule type" value="Genomic_DNA"/>
</dbReference>
<dbReference type="Pfam" id="PF00034">
    <property type="entry name" value="Cytochrom_C"/>
    <property type="match status" value="1"/>
</dbReference>
<dbReference type="RefSeq" id="WP_306456276.1">
    <property type="nucleotide sequence ID" value="NZ_FWFO01000001.1"/>
</dbReference>
<accession>A0A1Y5S401</accession>
<evidence type="ECO:0000256" key="3">
    <source>
        <dbReference type="ARBA" id="ARBA00023004"/>
    </source>
</evidence>
<keyword evidence="2 4" id="KW-0479">Metal-binding</keyword>
<organism evidence="7 8">
    <name type="scientific">Falsiruegeria litorea R37</name>
    <dbReference type="NCBI Taxonomy" id="1200284"/>
    <lineage>
        <taxon>Bacteria</taxon>
        <taxon>Pseudomonadati</taxon>
        <taxon>Pseudomonadota</taxon>
        <taxon>Alphaproteobacteria</taxon>
        <taxon>Rhodobacterales</taxon>
        <taxon>Roseobacteraceae</taxon>
        <taxon>Falsiruegeria</taxon>
    </lineage>
</organism>
<dbReference type="PROSITE" id="PS51007">
    <property type="entry name" value="CYTC"/>
    <property type="match status" value="1"/>
</dbReference>
<dbReference type="GO" id="GO:0046872">
    <property type="term" value="F:metal ion binding"/>
    <property type="evidence" value="ECO:0007669"/>
    <property type="project" value="UniProtKB-KW"/>
</dbReference>
<proteinExistence type="predicted"/>
<name>A0A1Y5S401_9RHOB</name>
<dbReference type="GO" id="GO:0009055">
    <property type="term" value="F:electron transfer activity"/>
    <property type="evidence" value="ECO:0007669"/>
    <property type="project" value="InterPro"/>
</dbReference>
<dbReference type="InterPro" id="IPR009056">
    <property type="entry name" value="Cyt_c-like_dom"/>
</dbReference>
<keyword evidence="1 4" id="KW-0349">Heme</keyword>
<evidence type="ECO:0000313" key="7">
    <source>
        <dbReference type="EMBL" id="SLN32178.1"/>
    </source>
</evidence>
<keyword evidence="3 4" id="KW-0408">Iron</keyword>
<keyword evidence="5" id="KW-0732">Signal</keyword>
<protein>
    <submittedName>
        <fullName evidence="7">Cytochrome c</fullName>
    </submittedName>
</protein>
<evidence type="ECO:0000256" key="1">
    <source>
        <dbReference type="ARBA" id="ARBA00022617"/>
    </source>
</evidence>
<feature type="domain" description="Cytochrome c" evidence="6">
    <location>
        <begin position="26"/>
        <end position="118"/>
    </location>
</feature>
<sequence length="136" mass="13799">MTRMQILGAGAAAALLAGCQAQNAMPTAKEGEQIFVENCAACHNYDAAGGELSSRAVAPDLTQLSAANGGAFPRAQVLSKIDGYGQKGHANPGAMPEFGAILSGEQVPVDIDGTLTPTPRSLAALLAFLESIQTDG</sequence>